<protein>
    <submittedName>
        <fullName evidence="1">Uncharacterized protein</fullName>
    </submittedName>
</protein>
<organism evidence="1 2">
    <name type="scientific">Lentilactobacillus diolivorans</name>
    <dbReference type="NCBI Taxonomy" id="179838"/>
    <lineage>
        <taxon>Bacteria</taxon>
        <taxon>Bacillati</taxon>
        <taxon>Bacillota</taxon>
        <taxon>Bacilli</taxon>
        <taxon>Lactobacillales</taxon>
        <taxon>Lactobacillaceae</taxon>
        <taxon>Lentilactobacillus</taxon>
    </lineage>
</organism>
<evidence type="ECO:0000313" key="2">
    <source>
        <dbReference type="Proteomes" id="UP000321409"/>
    </source>
</evidence>
<keyword evidence="2" id="KW-1185">Reference proteome</keyword>
<comment type="caution">
    <text evidence="1">The sequence shown here is derived from an EMBL/GenBank/DDBJ whole genome shotgun (WGS) entry which is preliminary data.</text>
</comment>
<proteinExistence type="predicted"/>
<evidence type="ECO:0000313" key="1">
    <source>
        <dbReference type="EMBL" id="GEP23597.1"/>
    </source>
</evidence>
<gene>
    <name evidence="1" type="ORF">LDI01_11900</name>
</gene>
<accession>A0ABQ0XC29</accession>
<dbReference type="RefSeq" id="WP_057865804.1">
    <property type="nucleotide sequence ID" value="NZ_BKAB01000014.1"/>
</dbReference>
<reference evidence="1 2" key="1">
    <citation type="submission" date="2019-07" db="EMBL/GenBank/DDBJ databases">
        <title>Whole genome shotgun sequence of Lactobacillus diolivorans NBRC 107869.</title>
        <authorList>
            <person name="Hosoyama A."/>
            <person name="Uohara A."/>
            <person name="Ohji S."/>
            <person name="Ichikawa N."/>
        </authorList>
    </citation>
    <scope>NUCLEOTIDE SEQUENCE [LARGE SCALE GENOMIC DNA]</scope>
    <source>
        <strain evidence="1 2">NBRC 107869</strain>
    </source>
</reference>
<dbReference type="Proteomes" id="UP000321409">
    <property type="component" value="Unassembled WGS sequence"/>
</dbReference>
<sequence>MKKVLTSVLFLVVMFLIIGICQWSYTDSAYASTWHKYSSNIFGVAKRQRILKYAGANWGQYDDYDQKVYFKDNKATQYKYSRKTRVMLIRYVNKSKRLMSEYNYRKLIFTHGYKEPIIKYYYKLGQEKYSYLYTVKFWMIHPIRF</sequence>
<name>A0ABQ0XC29_9LACO</name>
<dbReference type="EMBL" id="BKAB01000014">
    <property type="protein sequence ID" value="GEP23597.1"/>
    <property type="molecule type" value="Genomic_DNA"/>
</dbReference>